<feature type="signal peptide" evidence="2">
    <location>
        <begin position="1"/>
        <end position="23"/>
    </location>
</feature>
<evidence type="ECO:0000256" key="1">
    <source>
        <dbReference type="SAM" id="Phobius"/>
    </source>
</evidence>
<keyword evidence="1" id="KW-1133">Transmembrane helix</keyword>
<keyword evidence="1" id="KW-0812">Transmembrane</keyword>
<feature type="chain" id="PRO_5043633904" description="LPXTG cell wall anchor domain-containing protein" evidence="2">
    <location>
        <begin position="24"/>
        <end position="208"/>
    </location>
</feature>
<evidence type="ECO:0000256" key="2">
    <source>
        <dbReference type="SAM" id="SignalP"/>
    </source>
</evidence>
<keyword evidence="2" id="KW-0732">Signal</keyword>
<evidence type="ECO:0000313" key="3">
    <source>
        <dbReference type="EMBL" id="MDQ0649249.1"/>
    </source>
</evidence>
<keyword evidence="4" id="KW-1185">Reference proteome</keyword>
<dbReference type="Proteomes" id="UP001244427">
    <property type="component" value="Unassembled WGS sequence"/>
</dbReference>
<evidence type="ECO:0000313" key="4">
    <source>
        <dbReference type="Proteomes" id="UP001244427"/>
    </source>
</evidence>
<dbReference type="AlphaFoldDB" id="A0AAW8F2I3"/>
<dbReference type="EMBL" id="JAUSXV010000001">
    <property type="protein sequence ID" value="MDQ0649249.1"/>
    <property type="molecule type" value="Genomic_DNA"/>
</dbReference>
<comment type="caution">
    <text evidence="3">The sequence shown here is derived from an EMBL/GenBank/DDBJ whole genome shotgun (WGS) entry which is preliminary data.</text>
</comment>
<organism evidence="3 4">
    <name type="scientific">Microbacterium natoriense</name>
    <dbReference type="NCBI Taxonomy" id="284570"/>
    <lineage>
        <taxon>Bacteria</taxon>
        <taxon>Bacillati</taxon>
        <taxon>Actinomycetota</taxon>
        <taxon>Actinomycetes</taxon>
        <taxon>Micrococcales</taxon>
        <taxon>Microbacteriaceae</taxon>
        <taxon>Microbacterium</taxon>
    </lineage>
</organism>
<name>A0AAW8F2I3_9MICO</name>
<accession>A0AAW8F2I3</accession>
<gene>
    <name evidence="3" type="ORF">QFZ53_003445</name>
</gene>
<reference evidence="3 4" key="1">
    <citation type="submission" date="2023-07" db="EMBL/GenBank/DDBJ databases">
        <title>Comparative genomics of wheat-associated soil bacteria to identify genetic determinants of phenazine resistance.</title>
        <authorList>
            <person name="Mouncey N."/>
        </authorList>
    </citation>
    <scope>NUCLEOTIDE SEQUENCE [LARGE SCALE GENOMIC DNA]</scope>
    <source>
        <strain evidence="3 4">W4I9-1</strain>
    </source>
</reference>
<protein>
    <recommendedName>
        <fullName evidence="5">LPXTG cell wall anchor domain-containing protein</fullName>
    </recommendedName>
</protein>
<keyword evidence="1" id="KW-0472">Membrane</keyword>
<dbReference type="RefSeq" id="WP_307298514.1">
    <property type="nucleotide sequence ID" value="NZ_JAUSXV010000001.1"/>
</dbReference>
<evidence type="ECO:0008006" key="5">
    <source>
        <dbReference type="Google" id="ProtNLM"/>
    </source>
</evidence>
<sequence>MKRALLLVGLVAFGALSAQPAWAASTTQVVQGQILRLVSVADWDAAGSLLPGEPVQWDVAVSADAPDPGTVTIGVSATGDAELVVDATLCMQPWAASGCPGGETVLRSDWSLPRDGAEVVLTRMADTETAHVRLSIALAAGDEGGRTDVLVHATGAGESVVIGEDGGLATTGMPPVVFWVLGGGSVLLLFGCLLLLARRRRPHDEEES</sequence>
<proteinExistence type="predicted"/>
<feature type="transmembrane region" description="Helical" evidence="1">
    <location>
        <begin position="176"/>
        <end position="197"/>
    </location>
</feature>